<sequence>MLSPGLTASLRHVQPTLLRSAAHTQRHVLLLPAPRIIISSTLHPCRPLTTSSLISARFGAPPSRRRASPHIAAVAEDQEEPEAGFSQLNLPPSPDDAQQPSISRALLFFFGFSAISFTGAAYYSLRDTQHVAALLHSSKDVFANISSFFSSSSIGGRGDSSEAADVWGPGVTEPRLQIAKNHEVATRLGIRLEWLVGWCRQLHLPESVTEFVGRSYLIVAEKYLDLSPAKQVVVPVIAVNSIVFGLWTLASARRGGGMWRWMTSNFLHRPSSNRTRTLLTSVYSHQSPLHFLFNNLALWSIGGSAVLVAATAHPSCTIPEASPLPHFLAFFTAAGIFAATASHVVAAVRFRRASRLYGLALAKSTLGRQASLGSSGAIYSTLVMSAFAFPDAQLGILFVPFISFPIGAGVAGLVAADLAGLVLRWRTFDHAAHLAGAAFGAVYWWGGGEAWQRGKRWLVQSGALERGA</sequence>
<dbReference type="AlphaFoldDB" id="A0A4U7KZC1"/>
<name>A0A4U7KZC1_9BASI</name>
<dbReference type="SUPFAM" id="SSF144091">
    <property type="entry name" value="Rhomboid-like"/>
    <property type="match status" value="1"/>
</dbReference>
<protein>
    <recommendedName>
        <fullName evidence="8">Peptidase S54 rhomboid domain-containing protein</fullName>
    </recommendedName>
</protein>
<dbReference type="Gene3D" id="1.20.1540.10">
    <property type="entry name" value="Rhomboid-like"/>
    <property type="match status" value="1"/>
</dbReference>
<dbReference type="PANTHER" id="PTHR43731">
    <property type="entry name" value="RHOMBOID PROTEASE"/>
    <property type="match status" value="1"/>
</dbReference>
<dbReference type="InterPro" id="IPR022764">
    <property type="entry name" value="Peptidase_S54_rhomboid_dom"/>
</dbReference>
<evidence type="ECO:0000313" key="10">
    <source>
        <dbReference type="Proteomes" id="UP000306050"/>
    </source>
</evidence>
<dbReference type="GO" id="GO:0016020">
    <property type="term" value="C:membrane"/>
    <property type="evidence" value="ECO:0007669"/>
    <property type="project" value="UniProtKB-SubCell"/>
</dbReference>
<reference evidence="9 10" key="1">
    <citation type="submission" date="2019-05" db="EMBL/GenBank/DDBJ databases">
        <title>Sporisorium graminicola CBS 10092 draft sequencing and annotation.</title>
        <authorList>
            <person name="Solano-Gonzalez S."/>
            <person name="Caddick M.X."/>
            <person name="Darby A."/>
        </authorList>
    </citation>
    <scope>NUCLEOTIDE SEQUENCE [LARGE SCALE GENOMIC DNA]</scope>
    <source>
        <strain evidence="9 10">CBS 10092</strain>
    </source>
</reference>
<proteinExistence type="inferred from homology"/>
<dbReference type="Pfam" id="PF01694">
    <property type="entry name" value="Rhomboid"/>
    <property type="match status" value="1"/>
</dbReference>
<dbReference type="EMBL" id="SRRM01000002">
    <property type="protein sequence ID" value="TKY90245.1"/>
    <property type="molecule type" value="Genomic_DNA"/>
</dbReference>
<dbReference type="RefSeq" id="XP_029742230.1">
    <property type="nucleotide sequence ID" value="XM_029880844.1"/>
</dbReference>
<gene>
    <name evidence="9" type="ORF">EX895_000243</name>
</gene>
<evidence type="ECO:0000256" key="5">
    <source>
        <dbReference type="ARBA" id="ARBA00022989"/>
    </source>
</evidence>
<keyword evidence="4" id="KW-0378">Hydrolase</keyword>
<evidence type="ECO:0000256" key="1">
    <source>
        <dbReference type="ARBA" id="ARBA00004141"/>
    </source>
</evidence>
<keyword evidence="10" id="KW-1185">Reference proteome</keyword>
<feature type="transmembrane region" description="Helical" evidence="7">
    <location>
        <begin position="232"/>
        <end position="252"/>
    </location>
</feature>
<dbReference type="InterPro" id="IPR050925">
    <property type="entry name" value="Rhomboid_protease_S54"/>
</dbReference>
<dbReference type="GO" id="GO:0004252">
    <property type="term" value="F:serine-type endopeptidase activity"/>
    <property type="evidence" value="ECO:0007669"/>
    <property type="project" value="InterPro"/>
</dbReference>
<dbReference type="OrthoDB" id="10260614at2759"/>
<dbReference type="KEGG" id="sgra:EX895_000243"/>
<accession>A0A4U7KZC1</accession>
<keyword evidence="6 7" id="KW-0472">Membrane</keyword>
<feature type="transmembrane region" description="Helical" evidence="7">
    <location>
        <begin position="296"/>
        <end position="315"/>
    </location>
</feature>
<dbReference type="Proteomes" id="UP000306050">
    <property type="component" value="Chromosome SGRAM_1"/>
</dbReference>
<dbReference type="PANTHER" id="PTHR43731:SF14">
    <property type="entry name" value="PRESENILIN-ASSOCIATED RHOMBOID-LIKE PROTEIN, MITOCHONDRIAL"/>
    <property type="match status" value="1"/>
</dbReference>
<evidence type="ECO:0000313" key="9">
    <source>
        <dbReference type="EMBL" id="TKY90245.1"/>
    </source>
</evidence>
<comment type="subcellular location">
    <subcellularLocation>
        <location evidence="1">Membrane</location>
        <topology evidence="1">Multi-pass membrane protein</topology>
    </subcellularLocation>
</comment>
<evidence type="ECO:0000256" key="6">
    <source>
        <dbReference type="ARBA" id="ARBA00023136"/>
    </source>
</evidence>
<feature type="transmembrane region" description="Helical" evidence="7">
    <location>
        <begin position="428"/>
        <end position="446"/>
    </location>
</feature>
<dbReference type="InterPro" id="IPR035952">
    <property type="entry name" value="Rhomboid-like_sf"/>
</dbReference>
<dbReference type="GeneID" id="40723138"/>
<keyword evidence="5 7" id="KW-1133">Transmembrane helix</keyword>
<feature type="domain" description="Peptidase S54 rhomboid" evidence="8">
    <location>
        <begin position="276"/>
        <end position="445"/>
    </location>
</feature>
<evidence type="ECO:0000256" key="4">
    <source>
        <dbReference type="ARBA" id="ARBA00022801"/>
    </source>
</evidence>
<feature type="transmembrane region" description="Helical" evidence="7">
    <location>
        <begin position="327"/>
        <end position="350"/>
    </location>
</feature>
<evidence type="ECO:0000256" key="2">
    <source>
        <dbReference type="ARBA" id="ARBA00009045"/>
    </source>
</evidence>
<feature type="transmembrane region" description="Helical" evidence="7">
    <location>
        <begin position="395"/>
        <end position="416"/>
    </location>
</feature>
<keyword evidence="3 7" id="KW-0812">Transmembrane</keyword>
<evidence type="ECO:0000256" key="3">
    <source>
        <dbReference type="ARBA" id="ARBA00022692"/>
    </source>
</evidence>
<evidence type="ECO:0000256" key="7">
    <source>
        <dbReference type="SAM" id="Phobius"/>
    </source>
</evidence>
<comment type="caution">
    <text evidence="9">The sequence shown here is derived from an EMBL/GenBank/DDBJ whole genome shotgun (WGS) entry which is preliminary data.</text>
</comment>
<dbReference type="GO" id="GO:0006465">
    <property type="term" value="P:signal peptide processing"/>
    <property type="evidence" value="ECO:0007669"/>
    <property type="project" value="TreeGrafter"/>
</dbReference>
<organism evidence="9 10">
    <name type="scientific">Sporisorium graminicola</name>
    <dbReference type="NCBI Taxonomy" id="280036"/>
    <lineage>
        <taxon>Eukaryota</taxon>
        <taxon>Fungi</taxon>
        <taxon>Dikarya</taxon>
        <taxon>Basidiomycota</taxon>
        <taxon>Ustilaginomycotina</taxon>
        <taxon>Ustilaginomycetes</taxon>
        <taxon>Ustilaginales</taxon>
        <taxon>Ustilaginaceae</taxon>
        <taxon>Sporisorium</taxon>
    </lineage>
</organism>
<evidence type="ECO:0000259" key="8">
    <source>
        <dbReference type="Pfam" id="PF01694"/>
    </source>
</evidence>
<comment type="similarity">
    <text evidence="2">Belongs to the peptidase S54 family.</text>
</comment>